<dbReference type="GO" id="GO:0097176">
    <property type="term" value="P:epoxide metabolic process"/>
    <property type="evidence" value="ECO:0007669"/>
    <property type="project" value="TreeGrafter"/>
</dbReference>
<dbReference type="PIRSF" id="PIRSF001112">
    <property type="entry name" value="Epoxide_hydrolase"/>
    <property type="match status" value="1"/>
</dbReference>
<evidence type="ECO:0000256" key="1">
    <source>
        <dbReference type="ARBA" id="ARBA00010088"/>
    </source>
</evidence>
<evidence type="ECO:0000313" key="6">
    <source>
        <dbReference type="EMBL" id="MCW3475732.1"/>
    </source>
</evidence>
<dbReference type="Pfam" id="PF06441">
    <property type="entry name" value="EHN"/>
    <property type="match status" value="1"/>
</dbReference>
<sequence length="384" mass="42240">MQVSPFEIRIPAAELEDLKARLARTRWPDEVNDADWSYGTRLDFLHRLVGYWQDGFDWRAQEARLNALPQFIADIDGLPIHFVHARGAGPRPFPLVITHGWPGSFAEMEDIVPMLADPAQHGADEADAFDVVVPSLPGYGFSGHSQAPGFGPPQVAELWAKLMTGLGYGRFGVQGGDWGASVSSWLAATRPDLVAAIHLNFTLGAFLPGPEGPQPPLSAAERTFLAQVAAWRDAEGGYNHIQGTKPQTLAYGLNDSPAGLAAWIGEKFHSWSDCDGDIERAFSLDAVLTNISIYWFTQTIASSVRIYKESRRTPLNFAGGLRITPPLGFAAFPKEIVTPPRDYVARVFDVQRWTSMPRGGHFAAMEQPALLAQDIRAFFRPFRG</sequence>
<gene>
    <name evidence="6" type="ORF">OL599_14215</name>
</gene>
<keyword evidence="7" id="KW-1185">Reference proteome</keyword>
<dbReference type="SUPFAM" id="SSF53474">
    <property type="entry name" value="alpha/beta-Hydrolases"/>
    <property type="match status" value="1"/>
</dbReference>
<dbReference type="EMBL" id="JAPDNT010000011">
    <property type="protein sequence ID" value="MCW3475732.1"/>
    <property type="molecule type" value="Genomic_DNA"/>
</dbReference>
<dbReference type="PANTHER" id="PTHR21661:SF35">
    <property type="entry name" value="EPOXIDE HYDROLASE"/>
    <property type="match status" value="1"/>
</dbReference>
<dbReference type="PRINTS" id="PR00412">
    <property type="entry name" value="EPOXHYDRLASE"/>
</dbReference>
<evidence type="ECO:0000256" key="3">
    <source>
        <dbReference type="ARBA" id="ARBA00022801"/>
    </source>
</evidence>
<dbReference type="Proteomes" id="UP001165679">
    <property type="component" value="Unassembled WGS sequence"/>
</dbReference>
<dbReference type="AlphaFoldDB" id="A0AA41YNP8"/>
<dbReference type="Gene3D" id="3.40.50.1820">
    <property type="entry name" value="alpha/beta hydrolase"/>
    <property type="match status" value="1"/>
</dbReference>
<dbReference type="InterPro" id="IPR016292">
    <property type="entry name" value="Epoxide_hydrolase"/>
</dbReference>
<accession>A0AA41YNP8</accession>
<dbReference type="GO" id="GO:0004301">
    <property type="term" value="F:epoxide hydrolase activity"/>
    <property type="evidence" value="ECO:0007669"/>
    <property type="project" value="TreeGrafter"/>
</dbReference>
<keyword evidence="3 6" id="KW-0378">Hydrolase</keyword>
<evidence type="ECO:0000256" key="4">
    <source>
        <dbReference type="PIRSR" id="PIRSR001112-1"/>
    </source>
</evidence>
<evidence type="ECO:0000256" key="2">
    <source>
        <dbReference type="ARBA" id="ARBA00022797"/>
    </source>
</evidence>
<reference evidence="6" key="2">
    <citation type="submission" date="2022-10" db="EMBL/GenBank/DDBJ databases">
        <authorList>
            <person name="Trinh H.N."/>
        </authorList>
    </citation>
    <scope>NUCLEOTIDE SEQUENCE</scope>
    <source>
        <strain evidence="6">RN2-1</strain>
    </source>
</reference>
<name>A0AA41YNP8_9PROT</name>
<evidence type="ECO:0000259" key="5">
    <source>
        <dbReference type="Pfam" id="PF06441"/>
    </source>
</evidence>
<evidence type="ECO:0000313" key="7">
    <source>
        <dbReference type="Proteomes" id="UP001165679"/>
    </source>
</evidence>
<feature type="active site" description="Nucleophile" evidence="4">
    <location>
        <position position="177"/>
    </location>
</feature>
<feature type="domain" description="Epoxide hydrolase N-terminal" evidence="5">
    <location>
        <begin position="4"/>
        <end position="108"/>
    </location>
</feature>
<keyword evidence="2" id="KW-0058">Aromatic hydrocarbons catabolism</keyword>
<reference evidence="6" key="1">
    <citation type="submission" date="2022-09" db="EMBL/GenBank/DDBJ databases">
        <title>Rhodovastum sp. nov. RN2-1 isolated from soil in Seongnam, South Korea.</title>
        <authorList>
            <person name="Le N.T."/>
        </authorList>
    </citation>
    <scope>NUCLEOTIDE SEQUENCE</scope>
    <source>
        <strain evidence="6">RN2-1</strain>
    </source>
</reference>
<feature type="active site" description="Proton acceptor" evidence="4">
    <location>
        <position position="361"/>
    </location>
</feature>
<comment type="similarity">
    <text evidence="1">Belongs to the peptidase S33 family.</text>
</comment>
<protein>
    <submittedName>
        <fullName evidence="6">Epoxide hydrolase</fullName>
    </submittedName>
</protein>
<dbReference type="RefSeq" id="WP_264714458.1">
    <property type="nucleotide sequence ID" value="NZ_JAPDNT010000011.1"/>
</dbReference>
<dbReference type="PANTHER" id="PTHR21661">
    <property type="entry name" value="EPOXIDE HYDROLASE 1-RELATED"/>
    <property type="match status" value="1"/>
</dbReference>
<organism evidence="6 7">
    <name type="scientific">Limobrevibacterium gyesilva</name>
    <dbReference type="NCBI Taxonomy" id="2991712"/>
    <lineage>
        <taxon>Bacteria</taxon>
        <taxon>Pseudomonadati</taxon>
        <taxon>Pseudomonadota</taxon>
        <taxon>Alphaproteobacteria</taxon>
        <taxon>Acetobacterales</taxon>
        <taxon>Acetobacteraceae</taxon>
        <taxon>Limobrevibacterium</taxon>
    </lineage>
</organism>
<dbReference type="InterPro" id="IPR000639">
    <property type="entry name" value="Epox_hydrolase-like"/>
</dbReference>
<dbReference type="InterPro" id="IPR029058">
    <property type="entry name" value="AB_hydrolase_fold"/>
</dbReference>
<feature type="active site" description="Proton donor" evidence="4">
    <location>
        <position position="307"/>
    </location>
</feature>
<dbReference type="InterPro" id="IPR010497">
    <property type="entry name" value="Epoxide_hydro_N"/>
</dbReference>
<comment type="caution">
    <text evidence="6">The sequence shown here is derived from an EMBL/GenBank/DDBJ whole genome shotgun (WGS) entry which is preliminary data.</text>
</comment>
<proteinExistence type="inferred from homology"/>